<dbReference type="WBParaSite" id="OFLC_0001413901-mRNA-1">
    <property type="protein sequence ID" value="OFLC_0001413901-mRNA-1"/>
    <property type="gene ID" value="OFLC_0001413901"/>
</dbReference>
<proteinExistence type="predicted"/>
<feature type="coiled-coil region" evidence="1">
    <location>
        <begin position="84"/>
        <end position="118"/>
    </location>
</feature>
<evidence type="ECO:0000313" key="3">
    <source>
        <dbReference type="EMBL" id="VDP15592.1"/>
    </source>
</evidence>
<feature type="chain" id="PRO_5044552751" evidence="2">
    <location>
        <begin position="35"/>
        <end position="123"/>
    </location>
</feature>
<protein>
    <submittedName>
        <fullName evidence="5">Tol-pal system protein YbgF</fullName>
    </submittedName>
</protein>
<dbReference type="EMBL" id="UZAJ01040614">
    <property type="protein sequence ID" value="VDP15592.1"/>
    <property type="molecule type" value="Genomic_DNA"/>
</dbReference>
<gene>
    <name evidence="3" type="ORF">OFLC_LOCUS14131</name>
</gene>
<organism evidence="5">
    <name type="scientific">Onchocerca flexuosa</name>
    <dbReference type="NCBI Taxonomy" id="387005"/>
    <lineage>
        <taxon>Eukaryota</taxon>
        <taxon>Metazoa</taxon>
        <taxon>Ecdysozoa</taxon>
        <taxon>Nematoda</taxon>
        <taxon>Chromadorea</taxon>
        <taxon>Rhabditida</taxon>
        <taxon>Spirurina</taxon>
        <taxon>Spiruromorpha</taxon>
        <taxon>Filarioidea</taxon>
        <taxon>Onchocercidae</taxon>
        <taxon>Onchocerca</taxon>
    </lineage>
</organism>
<feature type="signal peptide" evidence="2">
    <location>
        <begin position="1"/>
        <end position="34"/>
    </location>
</feature>
<evidence type="ECO:0000313" key="4">
    <source>
        <dbReference type="Proteomes" id="UP000267606"/>
    </source>
</evidence>
<evidence type="ECO:0000256" key="2">
    <source>
        <dbReference type="SAM" id="SignalP"/>
    </source>
</evidence>
<evidence type="ECO:0000256" key="1">
    <source>
        <dbReference type="SAM" id="Coils"/>
    </source>
</evidence>
<reference evidence="3 4" key="2">
    <citation type="submission" date="2018-11" db="EMBL/GenBank/DDBJ databases">
        <authorList>
            <consortium name="Pathogen Informatics"/>
        </authorList>
    </citation>
    <scope>NUCLEOTIDE SEQUENCE [LARGE SCALE GENOMIC DNA]</scope>
</reference>
<dbReference type="Proteomes" id="UP000267606">
    <property type="component" value="Unassembled WGS sequence"/>
</dbReference>
<evidence type="ECO:0000313" key="5">
    <source>
        <dbReference type="WBParaSite" id="OFLC_0001413901-mRNA-1"/>
    </source>
</evidence>
<accession>A0A183I319</accession>
<sequence length="123" mass="13527">MKLETGHGQGMFSRILFTITLPILCGALPQMAAAQDARAPDPVITRPGGEGNVSRYEFAPEDQPTLQYKAPPAGADTDLFGNEVDILRDQVRELENALMEVRAENRKLKAYNETLLKELGKAD</sequence>
<keyword evidence="4" id="KW-1185">Reference proteome</keyword>
<keyword evidence="2" id="KW-0732">Signal</keyword>
<dbReference type="AlphaFoldDB" id="A0A183I319"/>
<reference evidence="5" key="1">
    <citation type="submission" date="2016-06" db="UniProtKB">
        <authorList>
            <consortium name="WormBaseParasite"/>
        </authorList>
    </citation>
    <scope>IDENTIFICATION</scope>
</reference>
<keyword evidence="1" id="KW-0175">Coiled coil</keyword>
<name>A0A183I319_9BILA</name>